<reference evidence="1 2" key="1">
    <citation type="submission" date="2017-11" db="EMBL/GenBank/DDBJ databases">
        <title>Genomic Encyclopedia of Archaeal and Bacterial Type Strains, Phase II (KMG-II): From Individual Species to Whole Genera.</title>
        <authorList>
            <person name="Goeker M."/>
        </authorList>
    </citation>
    <scope>NUCLEOTIDE SEQUENCE [LARGE SCALE GENOMIC DNA]</scope>
    <source>
        <strain evidence="1 2">DSM 27617</strain>
    </source>
</reference>
<proteinExistence type="predicted"/>
<evidence type="ECO:0000313" key="2">
    <source>
        <dbReference type="Proteomes" id="UP000228740"/>
    </source>
</evidence>
<accession>A0A2M9C0X3</accession>
<dbReference type="EMBL" id="PGFD01000002">
    <property type="protein sequence ID" value="PJJ64053.1"/>
    <property type="molecule type" value="Genomic_DNA"/>
</dbReference>
<dbReference type="Proteomes" id="UP000228740">
    <property type="component" value="Unassembled WGS sequence"/>
</dbReference>
<dbReference type="OrthoDB" id="1355945at2"/>
<organism evidence="1 2">
    <name type="scientific">Chryseobacterium geocarposphaerae</name>
    <dbReference type="NCBI Taxonomy" id="1416776"/>
    <lineage>
        <taxon>Bacteria</taxon>
        <taxon>Pseudomonadati</taxon>
        <taxon>Bacteroidota</taxon>
        <taxon>Flavobacteriia</taxon>
        <taxon>Flavobacteriales</taxon>
        <taxon>Weeksellaceae</taxon>
        <taxon>Chryseobacterium group</taxon>
        <taxon>Chryseobacterium</taxon>
    </lineage>
</organism>
<gene>
    <name evidence="1" type="ORF">CLV73_2408</name>
</gene>
<protein>
    <submittedName>
        <fullName evidence="1">Uncharacterized protein</fullName>
    </submittedName>
</protein>
<evidence type="ECO:0000313" key="1">
    <source>
        <dbReference type="EMBL" id="PJJ64053.1"/>
    </source>
</evidence>
<sequence>METKPNLNVEAFEQNSVSNTMSCEFIQTLINNYRNNHLAFVKDRLGIDDAHSIHFDLDTLKKFISDIENETRKNAPNATDQDLGIRFYYAAYPKKEDWDIMKDTPIGTEYAERHTLVMVPTMKADDGEGNMLPYDFNPLSTSGEGELLAMASARNSRLEGDIISQNHGVLNPPNNLKVETF</sequence>
<dbReference type="AlphaFoldDB" id="A0A2M9C0X3"/>
<name>A0A2M9C0X3_9FLAO</name>
<comment type="caution">
    <text evidence="1">The sequence shown here is derived from an EMBL/GenBank/DDBJ whole genome shotgun (WGS) entry which is preliminary data.</text>
</comment>
<keyword evidence="2" id="KW-1185">Reference proteome</keyword>
<dbReference type="RefSeq" id="WP_100377102.1">
    <property type="nucleotide sequence ID" value="NZ_PGFD01000002.1"/>
</dbReference>